<dbReference type="InterPro" id="IPR052579">
    <property type="entry name" value="Zinc_finger_SWIM"/>
</dbReference>
<dbReference type="KEGG" id="cam:101495541"/>
<dbReference type="CDD" id="cd22744">
    <property type="entry name" value="OTU"/>
    <property type="match status" value="1"/>
</dbReference>
<dbReference type="PROSITE" id="PS50802">
    <property type="entry name" value="OTU"/>
    <property type="match status" value="1"/>
</dbReference>
<dbReference type="Proteomes" id="UP000087171">
    <property type="component" value="Unplaced"/>
</dbReference>
<dbReference type="eggNOG" id="ENOG502QQB8">
    <property type="taxonomic scope" value="Eukaryota"/>
</dbReference>
<organism evidence="2 3">
    <name type="scientific">Cicer arietinum</name>
    <name type="common">Chickpea</name>
    <name type="synonym">Garbanzo</name>
    <dbReference type="NCBI Taxonomy" id="3827"/>
    <lineage>
        <taxon>Eukaryota</taxon>
        <taxon>Viridiplantae</taxon>
        <taxon>Streptophyta</taxon>
        <taxon>Embryophyta</taxon>
        <taxon>Tracheophyta</taxon>
        <taxon>Spermatophyta</taxon>
        <taxon>Magnoliopsida</taxon>
        <taxon>eudicotyledons</taxon>
        <taxon>Gunneridae</taxon>
        <taxon>Pentapetalae</taxon>
        <taxon>rosids</taxon>
        <taxon>fabids</taxon>
        <taxon>Fabales</taxon>
        <taxon>Fabaceae</taxon>
        <taxon>Papilionoideae</taxon>
        <taxon>50 kb inversion clade</taxon>
        <taxon>NPAAA clade</taxon>
        <taxon>Hologalegina</taxon>
        <taxon>IRL clade</taxon>
        <taxon>Cicereae</taxon>
        <taxon>Cicer</taxon>
    </lineage>
</organism>
<feature type="domain" description="OTU" evidence="1">
    <location>
        <begin position="481"/>
        <end position="616"/>
    </location>
</feature>
<dbReference type="OrthoDB" id="4367135at2759"/>
<dbReference type="PANTHER" id="PTHR31569">
    <property type="entry name" value="SWIM-TYPE DOMAIN-CONTAINING PROTEIN"/>
    <property type="match status" value="1"/>
</dbReference>
<name>A0A1S2Z7F9_CICAR</name>
<dbReference type="InterPro" id="IPR018289">
    <property type="entry name" value="MULE_transposase_dom"/>
</dbReference>
<accession>A0A1S2Z7F9</accession>
<evidence type="ECO:0000259" key="1">
    <source>
        <dbReference type="PROSITE" id="PS50802"/>
    </source>
</evidence>
<gene>
    <name evidence="3" type="primary">LOC101495541</name>
</gene>
<sequence length="638" mass="73370">MQHLLTLMERDKYVYRYRKVDGSDELRDIFWAHPDAITLVNNFHIILIMDSTYKTCRYRMLLLEIIGVTSTEMTFCVGFAYLQSERVDNFTWALQMVKEHITSGEVEVIVTDRDLALMNAVENIFPKAVNLLCLFHICKNVKAKCKMTVFPKKKQVQIMEAWEALIYSYDEAQYYMKLAIFEGICSSCSIFYDYVHEQWLIPHKERFVEAWTNRVMHFGNTTTQMVESAHWSLKRILQDSIGDICSVWETINSMISNRLYANLRGVVSKNAIDHIAAEYDRVKYVGIDQTECRCTIRTTHGLPCACEIAKYSMIPRSIPLDVIHGWWSKLTFHIDASSQPSELSVKHEIDVIVKKFEELDVPGKISLKGKLREIAYPSTTSMFPPVAKVKTKGAPKKGKSKVSKRDKSTKRDPSWWEYVDASVRCSGTNACSTIDTSKVEKLAPRPSVQKLTHRPSISKVQQPRVLLFKDWLPVEIHKFIDDIIDVGDDGNCGYRAVAALLGMGENCWAFIRQQCVIELQEFMSHYEILFGGENYVRQLIHNVYVEQVASKDNWMTLPEMGYVIASKFNVVVVALSLNQSQTYFPLRSPPPTSMSDHRVIVIAFVNNCHFVQVYLKSYSPIPPASNLWKNYCNEEARQ</sequence>
<dbReference type="Gene3D" id="3.90.70.80">
    <property type="match status" value="1"/>
</dbReference>
<dbReference type="Pfam" id="PF10551">
    <property type="entry name" value="MULE"/>
    <property type="match status" value="1"/>
</dbReference>
<dbReference type="PANTHER" id="PTHR31569:SF4">
    <property type="entry name" value="SWIM-TYPE DOMAIN-CONTAINING PROTEIN"/>
    <property type="match status" value="1"/>
</dbReference>
<keyword evidence="2" id="KW-1185">Reference proteome</keyword>
<evidence type="ECO:0000313" key="2">
    <source>
        <dbReference type="Proteomes" id="UP000087171"/>
    </source>
</evidence>
<evidence type="ECO:0000313" key="3">
    <source>
        <dbReference type="RefSeq" id="XP_004516382.1"/>
    </source>
</evidence>
<proteinExistence type="predicted"/>
<dbReference type="GeneID" id="101495541"/>
<dbReference type="InterPro" id="IPR003323">
    <property type="entry name" value="OTU_dom"/>
</dbReference>
<dbReference type="STRING" id="3827.A0A1S2Z7F9"/>
<reference evidence="3" key="1">
    <citation type="submission" date="2025-08" db="UniProtKB">
        <authorList>
            <consortium name="RefSeq"/>
        </authorList>
    </citation>
    <scope>IDENTIFICATION</scope>
    <source>
        <tissue evidence="3">Etiolated seedlings</tissue>
    </source>
</reference>
<dbReference type="RefSeq" id="XP_004516382.1">
    <property type="nucleotide sequence ID" value="XM_004516325.3"/>
</dbReference>
<protein>
    <submittedName>
        <fullName evidence="3">Uncharacterized protein LOC101495541</fullName>
    </submittedName>
</protein>
<dbReference type="PaxDb" id="3827-XP_004516382.1"/>
<dbReference type="AlphaFoldDB" id="A0A1S2Z7F9"/>